<keyword evidence="4" id="KW-1017">Isopeptide bond</keyword>
<name>A0A2C9UTD7_MANES</name>
<comment type="caution">
    <text evidence="12">The sequence shown here is derived from an EMBL/GenBank/DDBJ whole genome shotgun (WGS) entry which is preliminary data.</text>
</comment>
<sequence length="540" mass="60942">MRKRETQSVEANTNPNSPINDDQTPKMSPYELSREERIKSNRERMQKLGLVDLSLKLHSLTAPKRTPKNNPSPAKLISPLPASGPVRRSSRLHNVTPVSYSEAAFAKKDGLLEEEDVRLEVGSKPEVYTEEHEKLLGNTEKSWTLFVDGYGKDGKRIYDQVKGKTCHQCRQKTLGYRTYCSKCNIVQGQFCGDCLYMRYGENVLEAMENPNWICPVCRGICNCSLCRQAKGWAPTGALYRKISSLGYKSVAHYLIQTRRLQNNSGKDLATASHVSAKRSLPFSEMEIPSERPPIINDEHNGHCEHTMHDELKIKREKQLPNSGNLITDGQTKLLLPSEVKSENMGSIEVDDEANEHLGFSERTSEDKKESEAHSENLEPAAAKHEFCGHARLSELHVLEDKREIKSTDAKRNNCNIVLETSPNLEKKRALACKPNPDGVAGRLRQRHQKTNGQGIMEPTGVKEKNSDGKHSVNMFSNKEEPKEEELLVEDDKCTDRDIVLDISPKLNKKTARTVEPNPDSIGGRLRQRRRMGQGNEEIRV</sequence>
<comment type="subcellular location">
    <subcellularLocation>
        <location evidence="2">Cytoplasm</location>
    </subcellularLocation>
    <subcellularLocation>
        <location evidence="1">Nucleus</location>
    </subcellularLocation>
</comment>
<evidence type="ECO:0000256" key="9">
    <source>
        <dbReference type="ARBA" id="ARBA00023242"/>
    </source>
</evidence>
<dbReference type="InterPro" id="IPR040221">
    <property type="entry name" value="CDCA7/CDA7L"/>
</dbReference>
<dbReference type="STRING" id="3983.A0A2C9UTD7"/>
<evidence type="ECO:0000256" key="4">
    <source>
        <dbReference type="ARBA" id="ARBA00022499"/>
    </source>
</evidence>
<dbReference type="EMBL" id="CM004399">
    <property type="protein sequence ID" value="OAY33853.1"/>
    <property type="molecule type" value="Genomic_DNA"/>
</dbReference>
<reference evidence="13" key="1">
    <citation type="journal article" date="2016" name="Nat. Biotechnol.">
        <title>Sequencing wild and cultivated cassava and related species reveals extensive interspecific hybridization and genetic diversity.</title>
        <authorList>
            <person name="Bredeson J.V."/>
            <person name="Lyons J.B."/>
            <person name="Prochnik S.E."/>
            <person name="Wu G.A."/>
            <person name="Ha C.M."/>
            <person name="Edsinger-Gonzales E."/>
            <person name="Grimwood J."/>
            <person name="Schmutz J."/>
            <person name="Rabbi I.Y."/>
            <person name="Egesi C."/>
            <person name="Nauluvula P."/>
            <person name="Lebot V."/>
            <person name="Ndunguru J."/>
            <person name="Mkamilo G."/>
            <person name="Bart R.S."/>
            <person name="Setter T.L."/>
            <person name="Gleadow R.M."/>
            <person name="Kulakow P."/>
            <person name="Ferguson M.E."/>
            <person name="Rounsley S."/>
            <person name="Rokhsar D.S."/>
        </authorList>
    </citation>
    <scope>NUCLEOTIDE SEQUENCE [LARGE SCALE GENOMIC DNA]</scope>
    <source>
        <strain evidence="13">cv. AM560-2</strain>
    </source>
</reference>
<dbReference type="Gramene" id="Manes.13G130500.1.v8.1">
    <property type="protein sequence ID" value="Manes.13G130500.1.v8.1.CDS"/>
    <property type="gene ID" value="Manes.13G130500.v8.1"/>
</dbReference>
<evidence type="ECO:0000313" key="13">
    <source>
        <dbReference type="Proteomes" id="UP000091857"/>
    </source>
</evidence>
<dbReference type="GO" id="GO:0005737">
    <property type="term" value="C:cytoplasm"/>
    <property type="evidence" value="ECO:0007669"/>
    <property type="project" value="UniProtKB-SubCell"/>
</dbReference>
<dbReference type="AlphaFoldDB" id="A0A2C9UTD7"/>
<feature type="region of interest" description="Disordered" evidence="10">
    <location>
        <begin position="61"/>
        <end position="89"/>
    </location>
</feature>
<evidence type="ECO:0000256" key="8">
    <source>
        <dbReference type="ARBA" id="ARBA00023163"/>
    </source>
</evidence>
<feature type="region of interest" description="Disordered" evidence="10">
    <location>
        <begin position="343"/>
        <end position="376"/>
    </location>
</feature>
<keyword evidence="9" id="KW-0539">Nucleus</keyword>
<feature type="region of interest" description="Disordered" evidence="10">
    <location>
        <begin position="509"/>
        <end position="540"/>
    </location>
</feature>
<evidence type="ECO:0000256" key="10">
    <source>
        <dbReference type="SAM" id="MobiDB-lite"/>
    </source>
</evidence>
<dbReference type="GO" id="GO:0005634">
    <property type="term" value="C:nucleus"/>
    <property type="evidence" value="ECO:0000318"/>
    <property type="project" value="GO_Central"/>
</dbReference>
<keyword evidence="8" id="KW-0804">Transcription</keyword>
<keyword evidence="6" id="KW-0832">Ubl conjugation</keyword>
<keyword evidence="5" id="KW-0597">Phosphoprotein</keyword>
<evidence type="ECO:0000256" key="2">
    <source>
        <dbReference type="ARBA" id="ARBA00004496"/>
    </source>
</evidence>
<accession>A0A2C9UTD7</accession>
<dbReference type="Proteomes" id="UP000091857">
    <property type="component" value="Chromosome 13"/>
</dbReference>
<evidence type="ECO:0000256" key="6">
    <source>
        <dbReference type="ARBA" id="ARBA00022843"/>
    </source>
</evidence>
<dbReference type="GO" id="GO:0006355">
    <property type="term" value="P:regulation of DNA-templated transcription"/>
    <property type="evidence" value="ECO:0007669"/>
    <property type="project" value="InterPro"/>
</dbReference>
<feature type="domain" description="Zinc-finger" evidence="11">
    <location>
        <begin position="158"/>
        <end position="254"/>
    </location>
</feature>
<evidence type="ECO:0000313" key="12">
    <source>
        <dbReference type="EMBL" id="OAY33853.1"/>
    </source>
</evidence>
<dbReference type="PANTHER" id="PTHR31169:SF23">
    <property type="entry name" value="OS03G0572250 PROTEIN"/>
    <property type="match status" value="1"/>
</dbReference>
<feature type="compositionally biased region" description="Basic and acidic residues" evidence="10">
    <location>
        <begin position="32"/>
        <end position="43"/>
    </location>
</feature>
<dbReference type="InterPro" id="IPR018866">
    <property type="entry name" value="Znf-4CXXC_R1"/>
</dbReference>
<feature type="compositionally biased region" description="Basic and acidic residues" evidence="10">
    <location>
        <begin position="354"/>
        <end position="376"/>
    </location>
</feature>
<feature type="region of interest" description="Disordered" evidence="10">
    <location>
        <begin position="1"/>
        <end position="43"/>
    </location>
</feature>
<evidence type="ECO:0000256" key="3">
    <source>
        <dbReference type="ARBA" id="ARBA00022490"/>
    </source>
</evidence>
<feature type="compositionally biased region" description="Basic and acidic residues" evidence="10">
    <location>
        <begin position="477"/>
        <end position="488"/>
    </location>
</feature>
<keyword evidence="3" id="KW-0963">Cytoplasm</keyword>
<evidence type="ECO:0000256" key="5">
    <source>
        <dbReference type="ARBA" id="ARBA00022553"/>
    </source>
</evidence>
<dbReference type="PANTHER" id="PTHR31169">
    <property type="entry name" value="OS05G0300700 PROTEIN"/>
    <property type="match status" value="1"/>
</dbReference>
<keyword evidence="7" id="KW-0805">Transcription regulation</keyword>
<organism evidence="12 13">
    <name type="scientific">Manihot esculenta</name>
    <name type="common">Cassava</name>
    <name type="synonym">Jatropha manihot</name>
    <dbReference type="NCBI Taxonomy" id="3983"/>
    <lineage>
        <taxon>Eukaryota</taxon>
        <taxon>Viridiplantae</taxon>
        <taxon>Streptophyta</taxon>
        <taxon>Embryophyta</taxon>
        <taxon>Tracheophyta</taxon>
        <taxon>Spermatophyta</taxon>
        <taxon>Magnoliopsida</taxon>
        <taxon>eudicotyledons</taxon>
        <taxon>Gunneridae</taxon>
        <taxon>Pentapetalae</taxon>
        <taxon>rosids</taxon>
        <taxon>fabids</taxon>
        <taxon>Malpighiales</taxon>
        <taxon>Euphorbiaceae</taxon>
        <taxon>Crotonoideae</taxon>
        <taxon>Manihoteae</taxon>
        <taxon>Manihot</taxon>
    </lineage>
</organism>
<proteinExistence type="predicted"/>
<dbReference type="Pfam" id="PF10497">
    <property type="entry name" value="zf-4CXXC_R1"/>
    <property type="match status" value="1"/>
</dbReference>
<gene>
    <name evidence="12" type="ORF">MANES_13G130500v8</name>
</gene>
<evidence type="ECO:0000259" key="11">
    <source>
        <dbReference type="Pfam" id="PF10497"/>
    </source>
</evidence>
<keyword evidence="13" id="KW-1185">Reference proteome</keyword>
<feature type="compositionally biased region" description="Basic and acidic residues" evidence="10">
    <location>
        <begin position="460"/>
        <end position="470"/>
    </location>
</feature>
<feature type="compositionally biased region" description="Polar residues" evidence="10">
    <location>
        <begin position="8"/>
        <end position="26"/>
    </location>
</feature>
<evidence type="ECO:0000256" key="7">
    <source>
        <dbReference type="ARBA" id="ARBA00023015"/>
    </source>
</evidence>
<feature type="region of interest" description="Disordered" evidence="10">
    <location>
        <begin position="435"/>
        <end position="488"/>
    </location>
</feature>
<evidence type="ECO:0000256" key="1">
    <source>
        <dbReference type="ARBA" id="ARBA00004123"/>
    </source>
</evidence>
<protein>
    <recommendedName>
        <fullName evidence="11">Zinc-finger domain-containing protein</fullName>
    </recommendedName>
</protein>